<name>A0A937K0A1_9BACT</name>
<dbReference type="EMBL" id="JAESIY010000002">
    <property type="protein sequence ID" value="MBL3655302.1"/>
    <property type="molecule type" value="Genomic_DNA"/>
</dbReference>
<reference evidence="1" key="1">
    <citation type="submission" date="2021-01" db="EMBL/GenBank/DDBJ databases">
        <title>Fulvivirga kasyanovii gen. nov., sp nov., a novel member of the phylum Bacteroidetes isolated from seawater in a mussel farm.</title>
        <authorList>
            <person name="Zhao L.-H."/>
            <person name="Wang Z.-J."/>
        </authorList>
    </citation>
    <scope>NUCLEOTIDE SEQUENCE</scope>
    <source>
        <strain evidence="1">2943</strain>
    </source>
</reference>
<comment type="caution">
    <text evidence="1">The sequence shown here is derived from an EMBL/GenBank/DDBJ whole genome shotgun (WGS) entry which is preliminary data.</text>
</comment>
<dbReference type="RefSeq" id="WP_202242904.1">
    <property type="nucleotide sequence ID" value="NZ_JAESIY010000002.1"/>
</dbReference>
<evidence type="ECO:0000313" key="1">
    <source>
        <dbReference type="EMBL" id="MBL3655302.1"/>
    </source>
</evidence>
<evidence type="ECO:0008006" key="3">
    <source>
        <dbReference type="Google" id="ProtNLM"/>
    </source>
</evidence>
<protein>
    <recommendedName>
        <fullName evidence="3">DUF4062 domain-containing protein</fullName>
    </recommendedName>
</protein>
<organism evidence="1 2">
    <name type="scientific">Fulvivirga sediminis</name>
    <dbReference type="NCBI Taxonomy" id="2803949"/>
    <lineage>
        <taxon>Bacteria</taxon>
        <taxon>Pseudomonadati</taxon>
        <taxon>Bacteroidota</taxon>
        <taxon>Cytophagia</taxon>
        <taxon>Cytophagales</taxon>
        <taxon>Fulvivirgaceae</taxon>
        <taxon>Fulvivirga</taxon>
    </lineage>
</organism>
<keyword evidence="2" id="KW-1185">Reference proteome</keyword>
<evidence type="ECO:0000313" key="2">
    <source>
        <dbReference type="Proteomes" id="UP000659388"/>
    </source>
</evidence>
<proteinExistence type="predicted"/>
<gene>
    <name evidence="1" type="ORF">JL102_04115</name>
</gene>
<sequence length="479" mass="55142">MLNEIDILLLYRESADTNHKNVKGWVEDFQSVLEKVMVKLLGKKPFIQRGEVGEILLDELNSAKVLIPILSDHFLREDKSIELLQRFNLFNQSKGYVKLFKVIKSPLQSKLIPDFLEPYPSFSLYNQPINTKANTRQGAEFIELQDDDWLNLTDLAYEIAESLNFTERSKTINTNLSTGKAIYLAETNQELSIQRNIIKRELLKSGYTVYPEFSLPKEINTFKNTVHDQMEACSVSIHLVGESYGEIPQGSDKSIIDLQNQIAAEKSTKLKDKNLFSRLIWISPYQNDSEDRHKDFIQNIKRDLSSADAEILEIPLEDFKGIIREEFTQQEPTSKNLKGTNGIVKNQKSIYLIYDKLDADEVASLKAQLFAEGYELLTPTFEGDIQTQQNLHIHNLIHFDSVIVFQYYVNDQWVKMKLLDLLKSPGFGRKKIAKHQVLVSKKEAENLHAFEKYNVTIFDNYTSQGARNIKGIIDHITKN</sequence>
<dbReference type="AlphaFoldDB" id="A0A937K0A1"/>
<dbReference type="Proteomes" id="UP000659388">
    <property type="component" value="Unassembled WGS sequence"/>
</dbReference>
<accession>A0A937K0A1</accession>